<dbReference type="EMBL" id="JAFKCT010000009">
    <property type="protein sequence ID" value="MBN7812996.1"/>
    <property type="molecule type" value="Genomic_DNA"/>
</dbReference>
<dbReference type="RefSeq" id="WP_206579766.1">
    <property type="nucleotide sequence ID" value="NZ_JAFKCT010000009.1"/>
</dbReference>
<dbReference type="SUPFAM" id="SSF158446">
    <property type="entry name" value="IVS-encoded protein-like"/>
    <property type="match status" value="1"/>
</dbReference>
<dbReference type="InterPro" id="IPR036583">
    <property type="entry name" value="23S_rRNA_IVS_sf"/>
</dbReference>
<evidence type="ECO:0000313" key="1">
    <source>
        <dbReference type="EMBL" id="MBN7812996.1"/>
    </source>
</evidence>
<comment type="caution">
    <text evidence="1">The sequence shown here is derived from an EMBL/GenBank/DDBJ whole genome shotgun (WGS) entry which is preliminary data.</text>
</comment>
<dbReference type="NCBIfam" id="TIGR02436">
    <property type="entry name" value="four helix bundle protein"/>
    <property type="match status" value="1"/>
</dbReference>
<dbReference type="Proteomes" id="UP000664317">
    <property type="component" value="Unassembled WGS sequence"/>
</dbReference>
<dbReference type="Pfam" id="PF05635">
    <property type="entry name" value="23S_rRNA_IVP"/>
    <property type="match status" value="1"/>
</dbReference>
<dbReference type="CDD" id="cd16377">
    <property type="entry name" value="23S_rRNA_IVP_like"/>
    <property type="match status" value="1"/>
</dbReference>
<gene>
    <name evidence="1" type="ORF">J0A68_18715</name>
</gene>
<name>A0ABS3C8W1_9BACT</name>
<organism evidence="1 2">
    <name type="scientific">Algoriphagus oliviformis</name>
    <dbReference type="NCBI Taxonomy" id="2811231"/>
    <lineage>
        <taxon>Bacteria</taxon>
        <taxon>Pseudomonadati</taxon>
        <taxon>Bacteroidota</taxon>
        <taxon>Cytophagia</taxon>
        <taxon>Cytophagales</taxon>
        <taxon>Cyclobacteriaceae</taxon>
        <taxon>Algoriphagus</taxon>
    </lineage>
</organism>
<sequence length="122" mass="14423">MEEFKPQFKYEKLQIWQKAMDFGEEIFRLSATFPKEEQYNLTSQARRAADSIALNIAEGAISQSNPEFKKFVGYAVRFLAEVLTCLEKAKRREYLSQDRFRQLYADAFHLMNMMQSFKSKIN</sequence>
<evidence type="ECO:0000313" key="2">
    <source>
        <dbReference type="Proteomes" id="UP000664317"/>
    </source>
</evidence>
<dbReference type="PANTHER" id="PTHR38471:SF2">
    <property type="entry name" value="FOUR HELIX BUNDLE PROTEIN"/>
    <property type="match status" value="1"/>
</dbReference>
<dbReference type="PANTHER" id="PTHR38471">
    <property type="entry name" value="FOUR HELIX BUNDLE PROTEIN"/>
    <property type="match status" value="1"/>
</dbReference>
<dbReference type="InterPro" id="IPR012657">
    <property type="entry name" value="23S_rRNA-intervening_sequence"/>
</dbReference>
<accession>A0ABS3C8W1</accession>
<reference evidence="1 2" key="1">
    <citation type="submission" date="2021-03" db="EMBL/GenBank/DDBJ databases">
        <title>novel species isolated from a fishpond in China.</title>
        <authorList>
            <person name="Lu H."/>
            <person name="Cai Z."/>
        </authorList>
    </citation>
    <scope>NUCLEOTIDE SEQUENCE [LARGE SCALE GENOMIC DNA]</scope>
    <source>
        <strain evidence="1 2">H41</strain>
    </source>
</reference>
<protein>
    <submittedName>
        <fullName evidence="1">Four helix bundle protein</fullName>
    </submittedName>
</protein>
<proteinExistence type="predicted"/>
<keyword evidence="2" id="KW-1185">Reference proteome</keyword>
<dbReference type="Gene3D" id="1.20.1440.60">
    <property type="entry name" value="23S rRNA-intervening sequence"/>
    <property type="match status" value="1"/>
</dbReference>